<name>A0A1J1IML0_9DIPT</name>
<accession>A0A1J1IML0</accession>
<organism evidence="1 2">
    <name type="scientific">Clunio marinus</name>
    <dbReference type="NCBI Taxonomy" id="568069"/>
    <lineage>
        <taxon>Eukaryota</taxon>
        <taxon>Metazoa</taxon>
        <taxon>Ecdysozoa</taxon>
        <taxon>Arthropoda</taxon>
        <taxon>Hexapoda</taxon>
        <taxon>Insecta</taxon>
        <taxon>Pterygota</taxon>
        <taxon>Neoptera</taxon>
        <taxon>Endopterygota</taxon>
        <taxon>Diptera</taxon>
        <taxon>Nematocera</taxon>
        <taxon>Chironomoidea</taxon>
        <taxon>Chironomidae</taxon>
        <taxon>Clunio</taxon>
    </lineage>
</organism>
<dbReference type="AlphaFoldDB" id="A0A1J1IML0"/>
<protein>
    <submittedName>
        <fullName evidence="1">CLUMA_CG014736, isoform A</fullName>
    </submittedName>
</protein>
<dbReference type="Proteomes" id="UP000183832">
    <property type="component" value="Unassembled WGS sequence"/>
</dbReference>
<dbReference type="EMBL" id="CVRI01000055">
    <property type="protein sequence ID" value="CRL00978.1"/>
    <property type="molecule type" value="Genomic_DNA"/>
</dbReference>
<evidence type="ECO:0000313" key="2">
    <source>
        <dbReference type="Proteomes" id="UP000183832"/>
    </source>
</evidence>
<gene>
    <name evidence="1" type="ORF">CLUMA_CG014736</name>
</gene>
<keyword evidence="2" id="KW-1185">Reference proteome</keyword>
<reference evidence="1 2" key="1">
    <citation type="submission" date="2015-04" db="EMBL/GenBank/DDBJ databases">
        <authorList>
            <person name="Syromyatnikov M.Y."/>
            <person name="Popov V.N."/>
        </authorList>
    </citation>
    <scope>NUCLEOTIDE SEQUENCE [LARGE SCALE GENOMIC DNA]</scope>
</reference>
<evidence type="ECO:0000313" key="1">
    <source>
        <dbReference type="EMBL" id="CRL00978.1"/>
    </source>
</evidence>
<sequence length="96" mass="11244">MEKQTCSTLITKLCLYKDEFCQTKAKQQKYLSFCSMDHLTCHLPNHSLKKAFVNVSREFISSLSDKMIPEIPILFFNLKDQRPEVEIARHHSQKPT</sequence>
<proteinExistence type="predicted"/>